<dbReference type="Gene3D" id="1.20.120.1460">
    <property type="match status" value="1"/>
</dbReference>
<dbReference type="STRING" id="1122170.GCA_000701265_00924"/>
<keyword evidence="7" id="KW-0694">RNA-binding</keyword>
<evidence type="ECO:0000256" key="11">
    <source>
        <dbReference type="PIRSR" id="PIRSR006621-2"/>
    </source>
</evidence>
<keyword evidence="6" id="KW-0521">NADP</keyword>
<evidence type="ECO:0000256" key="4">
    <source>
        <dbReference type="ARBA" id="ARBA00022643"/>
    </source>
</evidence>
<keyword evidence="11" id="KW-0547">Nucleotide-binding</keyword>
<keyword evidence="14" id="KW-1185">Reference proteome</keyword>
<dbReference type="InterPro" id="IPR018517">
    <property type="entry name" value="tRNA_hU_synthase_CS"/>
</dbReference>
<keyword evidence="2" id="KW-0820">tRNA-binding</keyword>
<dbReference type="PANTHER" id="PTHR42907">
    <property type="entry name" value="FMN-LINKED OXIDOREDUCTASES SUPERFAMILY PROTEIN"/>
    <property type="match status" value="1"/>
</dbReference>
<proteinExistence type="inferred from homology"/>
<evidence type="ECO:0000256" key="7">
    <source>
        <dbReference type="ARBA" id="ARBA00022884"/>
    </source>
</evidence>
<organism evidence="13 14">
    <name type="scientific">Legionella wadsworthii</name>
    <dbReference type="NCBI Taxonomy" id="28088"/>
    <lineage>
        <taxon>Bacteria</taxon>
        <taxon>Pseudomonadati</taxon>
        <taxon>Pseudomonadota</taxon>
        <taxon>Gammaproteobacteria</taxon>
        <taxon>Legionellales</taxon>
        <taxon>Legionellaceae</taxon>
        <taxon>Legionella</taxon>
    </lineage>
</organism>
<evidence type="ECO:0000256" key="5">
    <source>
        <dbReference type="ARBA" id="ARBA00022694"/>
    </source>
</evidence>
<evidence type="ECO:0000313" key="13">
    <source>
        <dbReference type="EMBL" id="STY29377.1"/>
    </source>
</evidence>
<keyword evidence="4 9" id="KW-0288">FMN</keyword>
<comment type="cofactor">
    <cofactor evidence="1 9 11">
        <name>FMN</name>
        <dbReference type="ChEBI" id="CHEBI:58210"/>
    </cofactor>
</comment>
<comment type="similarity">
    <text evidence="9">Belongs to the dus family.</text>
</comment>
<dbReference type="GO" id="GO:0050660">
    <property type="term" value="F:flavin adenine dinucleotide binding"/>
    <property type="evidence" value="ECO:0007669"/>
    <property type="project" value="InterPro"/>
</dbReference>
<evidence type="ECO:0000256" key="6">
    <source>
        <dbReference type="ARBA" id="ARBA00022857"/>
    </source>
</evidence>
<feature type="binding site" evidence="11">
    <location>
        <position position="153"/>
    </location>
    <ligand>
        <name>FMN</name>
        <dbReference type="ChEBI" id="CHEBI:58210"/>
    </ligand>
</feature>
<dbReference type="EMBL" id="UGPB01000001">
    <property type="protein sequence ID" value="STY29377.1"/>
    <property type="molecule type" value="Genomic_DNA"/>
</dbReference>
<dbReference type="CDD" id="cd02801">
    <property type="entry name" value="DUS_like_FMN"/>
    <property type="match status" value="1"/>
</dbReference>
<dbReference type="SUPFAM" id="SSF51395">
    <property type="entry name" value="FMN-linked oxidoreductases"/>
    <property type="match status" value="1"/>
</dbReference>
<feature type="domain" description="DUS-like FMN-binding" evidence="12">
    <location>
        <begin position="1"/>
        <end position="298"/>
    </location>
</feature>
<evidence type="ECO:0000313" key="14">
    <source>
        <dbReference type="Proteomes" id="UP000255297"/>
    </source>
</evidence>
<dbReference type="GO" id="GO:0000049">
    <property type="term" value="F:tRNA binding"/>
    <property type="evidence" value="ECO:0007669"/>
    <property type="project" value="UniProtKB-KW"/>
</dbReference>
<dbReference type="InterPro" id="IPR004653">
    <property type="entry name" value="DusA"/>
</dbReference>
<name>A0A378LRM7_9GAMM</name>
<dbReference type="PIRSF" id="PIRSF006621">
    <property type="entry name" value="Dus"/>
    <property type="match status" value="1"/>
</dbReference>
<dbReference type="PANTHER" id="PTHR42907:SF1">
    <property type="entry name" value="FMN-LINKED OXIDOREDUCTASES SUPERFAMILY PROTEIN"/>
    <property type="match status" value="1"/>
</dbReference>
<comment type="function">
    <text evidence="9">Catalyzes the synthesis of 5,6-dihydrouridine (D), a modified base found in the D-loop of most tRNAs, via the reduction of the C5-C6 double bond in target uridines.</text>
</comment>
<dbReference type="InterPro" id="IPR013785">
    <property type="entry name" value="Aldolase_TIM"/>
</dbReference>
<protein>
    <recommendedName>
        <fullName evidence="9">tRNA-dihydrouridine synthase</fullName>
        <ecNumber evidence="9">1.3.1.-</ecNumber>
    </recommendedName>
</protein>
<evidence type="ECO:0000256" key="10">
    <source>
        <dbReference type="PIRSR" id="PIRSR006621-1"/>
    </source>
</evidence>
<dbReference type="Gene3D" id="3.20.20.70">
    <property type="entry name" value="Aldolase class I"/>
    <property type="match status" value="1"/>
</dbReference>
<reference evidence="13 14" key="1">
    <citation type="submission" date="2018-06" db="EMBL/GenBank/DDBJ databases">
        <authorList>
            <consortium name="Pathogen Informatics"/>
            <person name="Doyle S."/>
        </authorList>
    </citation>
    <scope>NUCLEOTIDE SEQUENCE [LARGE SCALE GENOMIC DNA]</scope>
    <source>
        <strain evidence="13 14">NCTC11532</strain>
    </source>
</reference>
<evidence type="ECO:0000256" key="9">
    <source>
        <dbReference type="PIRNR" id="PIRNR006621"/>
    </source>
</evidence>
<dbReference type="Pfam" id="PF01207">
    <property type="entry name" value="Dus"/>
    <property type="match status" value="1"/>
</dbReference>
<accession>A0A378LRM7</accession>
<dbReference type="NCBIfam" id="NF008774">
    <property type="entry name" value="PRK11815.1"/>
    <property type="match status" value="1"/>
</dbReference>
<gene>
    <name evidence="13" type="primary">yjbN</name>
    <name evidence="13" type="ORF">NCTC11532_01563</name>
</gene>
<feature type="binding site" evidence="11">
    <location>
        <position position="52"/>
    </location>
    <ligand>
        <name>FMN</name>
        <dbReference type="ChEBI" id="CHEBI:58210"/>
    </ligand>
</feature>
<evidence type="ECO:0000256" key="2">
    <source>
        <dbReference type="ARBA" id="ARBA00022555"/>
    </source>
</evidence>
<evidence type="ECO:0000259" key="12">
    <source>
        <dbReference type="Pfam" id="PF01207"/>
    </source>
</evidence>
<keyword evidence="3 9" id="KW-0285">Flavoprotein</keyword>
<feature type="binding site" evidence="11">
    <location>
        <begin position="215"/>
        <end position="216"/>
    </location>
    <ligand>
        <name>FMN</name>
        <dbReference type="ChEBI" id="CHEBI:58210"/>
    </ligand>
</feature>
<feature type="active site" description="Proton donor" evidence="10">
    <location>
        <position position="82"/>
    </location>
</feature>
<evidence type="ECO:0000256" key="1">
    <source>
        <dbReference type="ARBA" id="ARBA00001917"/>
    </source>
</evidence>
<keyword evidence="5 9" id="KW-0819">tRNA processing</keyword>
<evidence type="ECO:0000256" key="8">
    <source>
        <dbReference type="ARBA" id="ARBA00023002"/>
    </source>
</evidence>
<dbReference type="AlphaFoldDB" id="A0A378LRM7"/>
<evidence type="ECO:0000256" key="3">
    <source>
        <dbReference type="ARBA" id="ARBA00022630"/>
    </source>
</evidence>
<dbReference type="InterPro" id="IPR001269">
    <property type="entry name" value="DUS_fam"/>
</dbReference>
<dbReference type="GO" id="GO:0017150">
    <property type="term" value="F:tRNA dihydrouridine synthase activity"/>
    <property type="evidence" value="ECO:0007669"/>
    <property type="project" value="InterPro"/>
</dbReference>
<dbReference type="Proteomes" id="UP000255297">
    <property type="component" value="Unassembled WGS sequence"/>
</dbReference>
<dbReference type="EC" id="1.3.1.-" evidence="9"/>
<keyword evidence="8 9" id="KW-0560">Oxidoreductase</keyword>
<dbReference type="PROSITE" id="PS01136">
    <property type="entry name" value="UPF0034"/>
    <property type="match status" value="1"/>
</dbReference>
<dbReference type="InterPro" id="IPR035587">
    <property type="entry name" value="DUS-like_FMN-bd"/>
</dbReference>
<feature type="binding site" evidence="11">
    <location>
        <position position="121"/>
    </location>
    <ligand>
        <name>FMN</name>
        <dbReference type="ChEBI" id="CHEBI:58210"/>
    </ligand>
</feature>
<sequence length="325" mass="36600">MIDWSYSHFRVFMRILAPHALVYTEMQTTGAVKNNPVRSLKFNKIEHPVAVQLGGSDPDALAHCAQRAALEGYDEVNINLGCPSDKVQAGSFGACLMKEPGKVVDCIQAMRDAVSIPVTAKVRIGIDHQDSYEFFSDFVHHLIEAGAQKIIVHARKAWLSGLNPKQNRTIPPVHYEYVYRLKNEISNTPVVINGNIRNIDEINEHLQHVEGVMLGRLACDNPFQIASIHQSLYPKTQKNTRSQVFKLYLEYLLKEYSKGVSLSLLLKPLFNFAFGLSGASQWKKKLMQIMQNKDLSVFQELSEFLDSIEMNESNTGILCYEGAKS</sequence>